<reference evidence="2" key="1">
    <citation type="submission" date="2023-06" db="EMBL/GenBank/DDBJ databases">
        <title>Genome-scale phylogeny and comparative genomics of the fungal order Sordariales.</title>
        <authorList>
            <consortium name="Lawrence Berkeley National Laboratory"/>
            <person name="Hensen N."/>
            <person name="Bonometti L."/>
            <person name="Westerberg I."/>
            <person name="Brannstrom I.O."/>
            <person name="Guillou S."/>
            <person name="Cros-Aarteil S."/>
            <person name="Calhoun S."/>
            <person name="Haridas S."/>
            <person name="Kuo A."/>
            <person name="Mondo S."/>
            <person name="Pangilinan J."/>
            <person name="Riley R."/>
            <person name="LaButti K."/>
            <person name="Andreopoulos B."/>
            <person name="Lipzen A."/>
            <person name="Chen C."/>
            <person name="Yanf M."/>
            <person name="Daum C."/>
            <person name="Ng V."/>
            <person name="Clum A."/>
            <person name="Steindorff A."/>
            <person name="Ohm R."/>
            <person name="Martin F."/>
            <person name="Silar P."/>
            <person name="Natvig D."/>
            <person name="Lalanne C."/>
            <person name="Gautier V."/>
            <person name="Ament-velasquez S.L."/>
            <person name="Kruys A."/>
            <person name="Hutchinson M.I."/>
            <person name="Powell A.J."/>
            <person name="Barry K."/>
            <person name="Miller A.N."/>
            <person name="Grigoriev I.V."/>
            <person name="Debuchy R."/>
            <person name="Gladieux P."/>
            <person name="Thoren M.H."/>
            <person name="Johannesson H."/>
        </authorList>
    </citation>
    <scope>NUCLEOTIDE SEQUENCE</scope>
    <source>
        <strain evidence="2">SMH2392-1A</strain>
    </source>
</reference>
<protein>
    <submittedName>
        <fullName evidence="2">Uncharacterized protein</fullName>
    </submittedName>
</protein>
<proteinExistence type="predicted"/>
<keyword evidence="3" id="KW-1185">Reference proteome</keyword>
<feature type="compositionally biased region" description="Basic residues" evidence="1">
    <location>
        <begin position="26"/>
        <end position="40"/>
    </location>
</feature>
<evidence type="ECO:0000313" key="2">
    <source>
        <dbReference type="EMBL" id="KAK0717380.1"/>
    </source>
</evidence>
<dbReference type="Proteomes" id="UP001172101">
    <property type="component" value="Unassembled WGS sequence"/>
</dbReference>
<dbReference type="GeneID" id="85317482"/>
<gene>
    <name evidence="2" type="ORF">B0T26DRAFT_295628</name>
</gene>
<evidence type="ECO:0000256" key="1">
    <source>
        <dbReference type="SAM" id="MobiDB-lite"/>
    </source>
</evidence>
<dbReference type="RefSeq" id="XP_060296173.1">
    <property type="nucleotide sequence ID" value="XM_060434212.1"/>
</dbReference>
<sequence length="204" mass="22414">MEEPVDSLVHSLALLRRRRALRRRRPLTRWRPPARGRPSPRGRAGPAGVMDALVARLRLGARTRPGAVVRADDVLDGVGCRAHRALDNVTKLDHGRTGRVRKKGRGPVGLLVGKPGKLAPDVSRAVRVVATDALRAPGGEDRIMDGYSVRGGRRRCWLHDLSLVPRSVVGLCHSNSDGETCEEDYDWPDAVVQISVIDHTYKPV</sequence>
<evidence type="ECO:0000313" key="3">
    <source>
        <dbReference type="Proteomes" id="UP001172101"/>
    </source>
</evidence>
<accession>A0AA40DVQ4</accession>
<dbReference type="EMBL" id="JAUIRO010000004">
    <property type="protein sequence ID" value="KAK0717380.1"/>
    <property type="molecule type" value="Genomic_DNA"/>
</dbReference>
<dbReference type="AlphaFoldDB" id="A0AA40DVQ4"/>
<feature type="region of interest" description="Disordered" evidence="1">
    <location>
        <begin position="26"/>
        <end position="47"/>
    </location>
</feature>
<comment type="caution">
    <text evidence="2">The sequence shown here is derived from an EMBL/GenBank/DDBJ whole genome shotgun (WGS) entry which is preliminary data.</text>
</comment>
<organism evidence="2 3">
    <name type="scientific">Lasiosphaeria miniovina</name>
    <dbReference type="NCBI Taxonomy" id="1954250"/>
    <lineage>
        <taxon>Eukaryota</taxon>
        <taxon>Fungi</taxon>
        <taxon>Dikarya</taxon>
        <taxon>Ascomycota</taxon>
        <taxon>Pezizomycotina</taxon>
        <taxon>Sordariomycetes</taxon>
        <taxon>Sordariomycetidae</taxon>
        <taxon>Sordariales</taxon>
        <taxon>Lasiosphaeriaceae</taxon>
        <taxon>Lasiosphaeria</taxon>
    </lineage>
</organism>
<name>A0AA40DVQ4_9PEZI</name>